<feature type="coiled-coil region" evidence="1">
    <location>
        <begin position="459"/>
        <end position="490"/>
    </location>
</feature>
<accession>I7M084</accession>
<evidence type="ECO:0000256" key="2">
    <source>
        <dbReference type="SAM" id="MobiDB-lite"/>
    </source>
</evidence>
<feature type="compositionally biased region" description="Polar residues" evidence="2">
    <location>
        <begin position="511"/>
        <end position="526"/>
    </location>
</feature>
<feature type="region of interest" description="Disordered" evidence="2">
    <location>
        <begin position="285"/>
        <end position="324"/>
    </location>
</feature>
<evidence type="ECO:0000313" key="3">
    <source>
        <dbReference type="EMBL" id="EAR85664.3"/>
    </source>
</evidence>
<dbReference type="InParanoid" id="I7M084"/>
<dbReference type="Proteomes" id="UP000009168">
    <property type="component" value="Unassembled WGS sequence"/>
</dbReference>
<dbReference type="STRING" id="312017.I7M084"/>
<dbReference type="GeneID" id="7831466"/>
<dbReference type="eggNOG" id="ENOG502SP6U">
    <property type="taxonomic scope" value="Eukaryota"/>
</dbReference>
<keyword evidence="1" id="KW-0175">Coiled coil</keyword>
<feature type="coiled-coil region" evidence="1">
    <location>
        <begin position="749"/>
        <end position="776"/>
    </location>
</feature>
<evidence type="ECO:0000313" key="4">
    <source>
        <dbReference type="Proteomes" id="UP000009168"/>
    </source>
</evidence>
<protein>
    <submittedName>
        <fullName evidence="3">Uncharacterized protein</fullName>
    </submittedName>
</protein>
<dbReference type="OrthoDB" id="313531at2759"/>
<organism evidence="3 4">
    <name type="scientific">Tetrahymena thermophila (strain SB210)</name>
    <dbReference type="NCBI Taxonomy" id="312017"/>
    <lineage>
        <taxon>Eukaryota</taxon>
        <taxon>Sar</taxon>
        <taxon>Alveolata</taxon>
        <taxon>Ciliophora</taxon>
        <taxon>Intramacronucleata</taxon>
        <taxon>Oligohymenophorea</taxon>
        <taxon>Hymenostomatida</taxon>
        <taxon>Tetrahymenina</taxon>
        <taxon>Tetrahymenidae</taxon>
        <taxon>Tetrahymena</taxon>
    </lineage>
</organism>
<dbReference type="EMBL" id="GG662536">
    <property type="protein sequence ID" value="EAR85664.3"/>
    <property type="molecule type" value="Genomic_DNA"/>
</dbReference>
<sequence length="953" mass="111430">MSTFQASQSQAQIVQPSMSLNPLSKTQKKLERGSSILMNATASSLIWKEKIKINEKDIEKLKNYNKKELKNLDYLIRLPHEHYELQRVASMSVEQKLLYSDQNDMNFYKIPNYDKKRAKQRNNTNFRTQHQISDKALLGESKLYQEIQLTPYENQIRNLLKKKDQKNVLLLGEIYKKLEDSLDEEEQKLISHFNDRSSKQNDIKLVEGLDNWLKIQKSQQLEKEKKKGEHSKTGPINTPSQFIRRETIKRMSLTLPQIMKEDKPQIELSKFPQLVGLLKNDVTSPFAGTRSRQQTRQQEELQQIDHEDDNTQKNSMNTPKTSEAHKSRFFDALHDALKTINEKEREKSSDPNVIYDKDRGLRKTIKNYMKKVPDVSEQGSKIKGEQVTNQEFTAEGMRQVIEDLFKIDDEEGISSVIDRARFYEKQAGLIESQLIQKIRDTISLINNKVNTARILRLENYQLLRKINQIKNLIKQLNEELNEQQNKASKNPNMAQSFFDMSSSSVKKKSQNTDTNLNSPSTTNLQAPQFNYNQSTISNLGNDKSTRQNLIDNLMTNVQKLNELEGEIQTLKNTLVLYDKKMKDNDKQIILIEDNINQKKKELKSLQKGKKLFLLELLKNGKDARGEGLSWIIRSIWNSQEKVFDSYLPDFLDQKAKEYLLQRSHKEDELQNMVSLLNMQLELYKANMMINDHMKDIEGLEIDEDHQEQSNINPSIMHDSSINPNQSISAGNILNKGNMLPNLSKIDVKRIKYEQSLKKKQEKIENIQDLIQGIESNQQDIVQRTLNELNTSKQTSNDIIYLQTQKKIKDVVRQARQQQLEQQLMKDKEKNENENLTLLNANQSIISPTENNNINNNSKQQNNKIVLYENNSIINKYESREEFVKQYEQLCKKIEEKQKQIKFMEEEELMRIIREFDYKNYRKRMGVACSVVLCALFGCYKADKELIRHGMTRK</sequence>
<evidence type="ECO:0000256" key="1">
    <source>
        <dbReference type="SAM" id="Coils"/>
    </source>
</evidence>
<name>I7M084_TETTS</name>
<gene>
    <name evidence="3" type="ORF">TTHERM_00420720</name>
</gene>
<feature type="coiled-coil region" evidence="1">
    <location>
        <begin position="816"/>
        <end position="906"/>
    </location>
</feature>
<dbReference type="RefSeq" id="XP_001033327.3">
    <property type="nucleotide sequence ID" value="XM_001033327.3"/>
</dbReference>
<dbReference type="KEGG" id="tet:TTHERM_00420720"/>
<proteinExistence type="predicted"/>
<feature type="coiled-coil region" evidence="1">
    <location>
        <begin position="546"/>
        <end position="608"/>
    </location>
</feature>
<dbReference type="AlphaFoldDB" id="I7M084"/>
<keyword evidence="4" id="KW-1185">Reference proteome</keyword>
<feature type="compositionally biased region" description="Polar residues" evidence="2">
    <location>
        <begin position="312"/>
        <end position="321"/>
    </location>
</feature>
<feature type="compositionally biased region" description="Basic and acidic residues" evidence="2">
    <location>
        <begin position="297"/>
        <end position="311"/>
    </location>
</feature>
<reference evidence="4" key="1">
    <citation type="journal article" date="2006" name="PLoS Biol.">
        <title>Macronuclear genome sequence of the ciliate Tetrahymena thermophila, a model eukaryote.</title>
        <authorList>
            <person name="Eisen J.A."/>
            <person name="Coyne R.S."/>
            <person name="Wu M."/>
            <person name="Wu D."/>
            <person name="Thiagarajan M."/>
            <person name="Wortman J.R."/>
            <person name="Badger J.H."/>
            <person name="Ren Q."/>
            <person name="Amedeo P."/>
            <person name="Jones K.M."/>
            <person name="Tallon L.J."/>
            <person name="Delcher A.L."/>
            <person name="Salzberg S.L."/>
            <person name="Silva J.C."/>
            <person name="Haas B.J."/>
            <person name="Majoros W.H."/>
            <person name="Farzad M."/>
            <person name="Carlton J.M."/>
            <person name="Smith R.K. Jr."/>
            <person name="Garg J."/>
            <person name="Pearlman R.E."/>
            <person name="Karrer K.M."/>
            <person name="Sun L."/>
            <person name="Manning G."/>
            <person name="Elde N.C."/>
            <person name="Turkewitz A.P."/>
            <person name="Asai D.J."/>
            <person name="Wilkes D.E."/>
            <person name="Wang Y."/>
            <person name="Cai H."/>
            <person name="Collins K."/>
            <person name="Stewart B.A."/>
            <person name="Lee S.R."/>
            <person name="Wilamowska K."/>
            <person name="Weinberg Z."/>
            <person name="Ruzzo W.L."/>
            <person name="Wloga D."/>
            <person name="Gaertig J."/>
            <person name="Frankel J."/>
            <person name="Tsao C.-C."/>
            <person name="Gorovsky M.A."/>
            <person name="Keeling P.J."/>
            <person name="Waller R.F."/>
            <person name="Patron N.J."/>
            <person name="Cherry J.M."/>
            <person name="Stover N.A."/>
            <person name="Krieger C.J."/>
            <person name="del Toro C."/>
            <person name="Ryder H.F."/>
            <person name="Williamson S.C."/>
            <person name="Barbeau R.A."/>
            <person name="Hamilton E.P."/>
            <person name="Orias E."/>
        </authorList>
    </citation>
    <scope>NUCLEOTIDE SEQUENCE [LARGE SCALE GENOMIC DNA]</scope>
    <source>
        <strain evidence="4">SB210</strain>
    </source>
</reference>
<feature type="region of interest" description="Disordered" evidence="2">
    <location>
        <begin position="500"/>
        <end position="526"/>
    </location>
</feature>